<keyword evidence="4" id="KW-0347">Helicase</keyword>
<dbReference type="PROSITE" id="PS51194">
    <property type="entry name" value="HELICASE_CTER"/>
    <property type="match status" value="1"/>
</dbReference>
<dbReference type="GO" id="GO:0005694">
    <property type="term" value="C:chromosome"/>
    <property type="evidence" value="ECO:0007669"/>
    <property type="project" value="TreeGrafter"/>
</dbReference>
<evidence type="ECO:0000256" key="9">
    <source>
        <dbReference type="ARBA" id="ARBA00034617"/>
    </source>
</evidence>
<dbReference type="PANTHER" id="PTHR13710">
    <property type="entry name" value="DNA HELICASE RECQ FAMILY MEMBER"/>
    <property type="match status" value="1"/>
</dbReference>
<dbReference type="GO" id="GO:0043138">
    <property type="term" value="F:3'-5' DNA helicase activity"/>
    <property type="evidence" value="ECO:0007669"/>
    <property type="project" value="UniProtKB-EC"/>
</dbReference>
<dbReference type="EMBL" id="JAGMUV010000049">
    <property type="protein sequence ID" value="KAH7109799.1"/>
    <property type="molecule type" value="Genomic_DNA"/>
</dbReference>
<dbReference type="InterPro" id="IPR001650">
    <property type="entry name" value="Helicase_C-like"/>
</dbReference>
<dbReference type="InterPro" id="IPR027417">
    <property type="entry name" value="P-loop_NTPase"/>
</dbReference>
<dbReference type="GO" id="GO:0005524">
    <property type="term" value="F:ATP binding"/>
    <property type="evidence" value="ECO:0007669"/>
    <property type="project" value="UniProtKB-KW"/>
</dbReference>
<name>A0A9P9CZR2_9HYPO</name>
<evidence type="ECO:0000256" key="8">
    <source>
        <dbReference type="ARBA" id="ARBA00023242"/>
    </source>
</evidence>
<dbReference type="Gene3D" id="3.40.50.300">
    <property type="entry name" value="P-loop containing nucleotide triphosphate hydrolases"/>
    <property type="match status" value="1"/>
</dbReference>
<comment type="caution">
    <text evidence="12">The sequence shown here is derived from an EMBL/GenBank/DDBJ whole genome shotgun (WGS) entry which is preliminary data.</text>
</comment>
<dbReference type="CDD" id="cd18794">
    <property type="entry name" value="SF2_C_RecQ"/>
    <property type="match status" value="1"/>
</dbReference>
<dbReference type="GO" id="GO:0009378">
    <property type="term" value="F:four-way junction helicase activity"/>
    <property type="evidence" value="ECO:0007669"/>
    <property type="project" value="TreeGrafter"/>
</dbReference>
<evidence type="ECO:0000256" key="1">
    <source>
        <dbReference type="ARBA" id="ARBA00005446"/>
    </source>
</evidence>
<evidence type="ECO:0000256" key="10">
    <source>
        <dbReference type="ARBA" id="ARBA00034808"/>
    </source>
</evidence>
<dbReference type="GO" id="GO:0005634">
    <property type="term" value="C:nucleus"/>
    <property type="evidence" value="ECO:0007669"/>
    <property type="project" value="TreeGrafter"/>
</dbReference>
<dbReference type="FunFam" id="3.40.50.300:FF:001456">
    <property type="entry name" value="ATP-dependent DNA helicase"/>
    <property type="match status" value="1"/>
</dbReference>
<keyword evidence="3 12" id="KW-0378">Hydrolase</keyword>
<keyword evidence="2" id="KW-0547">Nucleotide-binding</keyword>
<protein>
    <recommendedName>
        <fullName evidence="10">DNA 3'-5' helicase</fullName>
        <ecNumber evidence="10">5.6.2.4</ecNumber>
    </recommendedName>
</protein>
<feature type="domain" description="Helicase C-terminal" evidence="11">
    <location>
        <begin position="1"/>
        <end position="148"/>
    </location>
</feature>
<dbReference type="EC" id="5.6.2.4" evidence="10"/>
<dbReference type="GO" id="GO:0005737">
    <property type="term" value="C:cytoplasm"/>
    <property type="evidence" value="ECO:0007669"/>
    <property type="project" value="TreeGrafter"/>
</dbReference>
<comment type="catalytic activity">
    <reaction evidence="9">
        <text>Couples ATP hydrolysis with the unwinding of duplex DNA by translocating in the 3'-5' direction.</text>
        <dbReference type="EC" id="5.6.2.4"/>
    </reaction>
</comment>
<dbReference type="GO" id="GO:0016787">
    <property type="term" value="F:hydrolase activity"/>
    <property type="evidence" value="ECO:0007669"/>
    <property type="project" value="UniProtKB-KW"/>
</dbReference>
<gene>
    <name evidence="12" type="ORF">EDB81DRAFT_375472</name>
</gene>
<keyword evidence="7" id="KW-0413">Isomerase</keyword>
<reference evidence="12" key="1">
    <citation type="journal article" date="2021" name="Nat. Commun.">
        <title>Genetic determinants of endophytism in the Arabidopsis root mycobiome.</title>
        <authorList>
            <person name="Mesny F."/>
            <person name="Miyauchi S."/>
            <person name="Thiergart T."/>
            <person name="Pickel B."/>
            <person name="Atanasova L."/>
            <person name="Karlsson M."/>
            <person name="Huettel B."/>
            <person name="Barry K.W."/>
            <person name="Haridas S."/>
            <person name="Chen C."/>
            <person name="Bauer D."/>
            <person name="Andreopoulos W."/>
            <person name="Pangilinan J."/>
            <person name="LaButti K."/>
            <person name="Riley R."/>
            <person name="Lipzen A."/>
            <person name="Clum A."/>
            <person name="Drula E."/>
            <person name="Henrissat B."/>
            <person name="Kohler A."/>
            <person name="Grigoriev I.V."/>
            <person name="Martin F.M."/>
            <person name="Hacquard S."/>
        </authorList>
    </citation>
    <scope>NUCLEOTIDE SEQUENCE</scope>
    <source>
        <strain evidence="12">MPI-CAGE-AT-0147</strain>
    </source>
</reference>
<dbReference type="Pfam" id="PF00271">
    <property type="entry name" value="Helicase_C"/>
    <property type="match status" value="1"/>
</dbReference>
<dbReference type="AlphaFoldDB" id="A0A9P9CZR2"/>
<evidence type="ECO:0000259" key="11">
    <source>
        <dbReference type="PROSITE" id="PS51194"/>
    </source>
</evidence>
<evidence type="ECO:0000256" key="7">
    <source>
        <dbReference type="ARBA" id="ARBA00023235"/>
    </source>
</evidence>
<keyword evidence="6" id="KW-0238">DNA-binding</keyword>
<dbReference type="GO" id="GO:0000724">
    <property type="term" value="P:double-strand break repair via homologous recombination"/>
    <property type="evidence" value="ECO:0007669"/>
    <property type="project" value="TreeGrafter"/>
</dbReference>
<dbReference type="SMART" id="SM00490">
    <property type="entry name" value="HELICc"/>
    <property type="match status" value="1"/>
</dbReference>
<comment type="similarity">
    <text evidence="1">Belongs to the helicase family. RecQ subfamily.</text>
</comment>
<evidence type="ECO:0000256" key="2">
    <source>
        <dbReference type="ARBA" id="ARBA00022741"/>
    </source>
</evidence>
<accession>A0A9P9CZR2</accession>
<evidence type="ECO:0000256" key="4">
    <source>
        <dbReference type="ARBA" id="ARBA00022806"/>
    </source>
</evidence>
<keyword evidence="13" id="KW-1185">Reference proteome</keyword>
<evidence type="ECO:0000256" key="5">
    <source>
        <dbReference type="ARBA" id="ARBA00022840"/>
    </source>
</evidence>
<keyword evidence="5" id="KW-0067">ATP-binding</keyword>
<dbReference type="OrthoDB" id="10261556at2759"/>
<keyword evidence="8" id="KW-0539">Nucleus</keyword>
<dbReference type="PANTHER" id="PTHR13710:SF153">
    <property type="entry name" value="RECQ-LIKE DNA HELICASE BLM"/>
    <property type="match status" value="1"/>
</dbReference>
<organism evidence="12 13">
    <name type="scientific">Dactylonectria macrodidyma</name>
    <dbReference type="NCBI Taxonomy" id="307937"/>
    <lineage>
        <taxon>Eukaryota</taxon>
        <taxon>Fungi</taxon>
        <taxon>Dikarya</taxon>
        <taxon>Ascomycota</taxon>
        <taxon>Pezizomycotina</taxon>
        <taxon>Sordariomycetes</taxon>
        <taxon>Hypocreomycetidae</taxon>
        <taxon>Hypocreales</taxon>
        <taxon>Nectriaceae</taxon>
        <taxon>Dactylonectria</taxon>
    </lineage>
</organism>
<dbReference type="Proteomes" id="UP000738349">
    <property type="component" value="Unassembled WGS sequence"/>
</dbReference>
<dbReference type="SUPFAM" id="SSF52540">
    <property type="entry name" value="P-loop containing nucleoside triphosphate hydrolases"/>
    <property type="match status" value="1"/>
</dbReference>
<dbReference type="GO" id="GO:0003677">
    <property type="term" value="F:DNA binding"/>
    <property type="evidence" value="ECO:0007669"/>
    <property type="project" value="UniProtKB-KW"/>
</dbReference>
<evidence type="ECO:0000313" key="13">
    <source>
        <dbReference type="Proteomes" id="UP000738349"/>
    </source>
</evidence>
<evidence type="ECO:0000256" key="6">
    <source>
        <dbReference type="ARBA" id="ARBA00023125"/>
    </source>
</evidence>
<proteinExistence type="inferred from homology"/>
<evidence type="ECO:0000313" key="12">
    <source>
        <dbReference type="EMBL" id="KAH7109799.1"/>
    </source>
</evidence>
<sequence length="196" mass="21893">MDEIAWLIKSNYANQSGIVYTVSRKHAEKVAKSLSDQGIIARHYRAGIDPQEKVEVQTAWQQGQVKIVVATIAFGMGIDKPDVRFVIHHGLPKSLEGYYQETGRAGRDGDPSDCILFYGKQDIRILKKLIADGDGNNEQKERQMSMLNRVTASDLVGLDWTGFRVRIQSSPVPTLNDSWSSRADPILSKRLSGCPY</sequence>
<evidence type="ECO:0000256" key="3">
    <source>
        <dbReference type="ARBA" id="ARBA00022801"/>
    </source>
</evidence>